<dbReference type="SMART" id="SM00986">
    <property type="entry name" value="UDG"/>
    <property type="match status" value="1"/>
</dbReference>
<keyword evidence="11" id="KW-0234">DNA repair</keyword>
<dbReference type="PANTHER" id="PTHR33693:SF1">
    <property type="entry name" value="TYPE-4 URACIL-DNA GLYCOSYLASE"/>
    <property type="match status" value="1"/>
</dbReference>
<keyword evidence="14" id="KW-1185">Reference proteome</keyword>
<dbReference type="GO" id="GO:0003887">
    <property type="term" value="F:DNA-directed DNA polymerase activity"/>
    <property type="evidence" value="ECO:0007669"/>
    <property type="project" value="UniProtKB-EC"/>
</dbReference>
<dbReference type="InterPro" id="IPR005122">
    <property type="entry name" value="Uracil-DNA_glycosylase-like"/>
</dbReference>
<evidence type="ECO:0000256" key="3">
    <source>
        <dbReference type="ARBA" id="ARBA00012030"/>
    </source>
</evidence>
<dbReference type="Gene3D" id="3.40.470.10">
    <property type="entry name" value="Uracil-DNA glycosylase-like domain"/>
    <property type="match status" value="1"/>
</dbReference>
<comment type="similarity">
    <text evidence="2">Belongs to the uracil-DNA glycosylase (UDG) superfamily. Type 4 (UDGa) family.</text>
</comment>
<evidence type="ECO:0000313" key="14">
    <source>
        <dbReference type="Proteomes" id="UP001519289"/>
    </source>
</evidence>
<dbReference type="SUPFAM" id="SSF52141">
    <property type="entry name" value="Uracil-DNA glycosylase-like"/>
    <property type="match status" value="1"/>
</dbReference>
<feature type="domain" description="Uracil-DNA glycosylase-like" evidence="12">
    <location>
        <begin position="40"/>
        <end position="187"/>
    </location>
</feature>
<dbReference type="SMART" id="SM00987">
    <property type="entry name" value="UreE_C"/>
    <property type="match status" value="1"/>
</dbReference>
<accession>A0ABS4JNG4</accession>
<keyword evidence="8" id="KW-0378">Hydrolase</keyword>
<evidence type="ECO:0000256" key="11">
    <source>
        <dbReference type="ARBA" id="ARBA00023204"/>
    </source>
</evidence>
<evidence type="ECO:0000256" key="7">
    <source>
        <dbReference type="ARBA" id="ARBA00022763"/>
    </source>
</evidence>
<proteinExistence type="inferred from homology"/>
<evidence type="ECO:0000313" key="13">
    <source>
        <dbReference type="EMBL" id="MBP2017082.1"/>
    </source>
</evidence>
<keyword evidence="7" id="KW-0227">DNA damage</keyword>
<evidence type="ECO:0000256" key="5">
    <source>
        <dbReference type="ARBA" id="ARBA00022485"/>
    </source>
</evidence>
<evidence type="ECO:0000256" key="4">
    <source>
        <dbReference type="ARBA" id="ARBA00019403"/>
    </source>
</evidence>
<keyword evidence="5" id="KW-0004">4Fe-4S</keyword>
<name>A0ABS4JNG4_9FIRM</name>
<dbReference type="PANTHER" id="PTHR33693">
    <property type="entry name" value="TYPE-5 URACIL-DNA GLYCOSYLASE"/>
    <property type="match status" value="1"/>
</dbReference>
<dbReference type="RefSeq" id="WP_209465232.1">
    <property type="nucleotide sequence ID" value="NZ_JAGGLG010000002.1"/>
</dbReference>
<evidence type="ECO:0000259" key="12">
    <source>
        <dbReference type="SMART" id="SM00986"/>
    </source>
</evidence>
<dbReference type="EC" id="3.2.2.27" evidence="3"/>
<sequence>MIYTGAPTELDLLPDMNALAEVVRGCSRCGLRAGCQQVVFGEGVWPAGLMCIGEGPGADEDRLGRPFVGKAGQLLDRILEVSGFDRRRNCYIANVVKCRPPGNRIPEPAERQACWPYLRAQIRLVQPKIIVLLGATALQGVIDPQARITRMRGQWIEREGILFMPTYHPAALLRDPSKKRDVWEDMKQVIHKYRELVDPNHYSPYV</sequence>
<evidence type="ECO:0000256" key="10">
    <source>
        <dbReference type="ARBA" id="ARBA00023014"/>
    </source>
</evidence>
<evidence type="ECO:0000256" key="1">
    <source>
        <dbReference type="ARBA" id="ARBA00001400"/>
    </source>
</evidence>
<dbReference type="Proteomes" id="UP001519289">
    <property type="component" value="Unassembled WGS sequence"/>
</dbReference>
<keyword evidence="13" id="KW-0808">Transferase</keyword>
<evidence type="ECO:0000256" key="8">
    <source>
        <dbReference type="ARBA" id="ARBA00022801"/>
    </source>
</evidence>
<comment type="caution">
    <text evidence="13">The sequence shown here is derived from an EMBL/GenBank/DDBJ whole genome shotgun (WGS) entry which is preliminary data.</text>
</comment>
<dbReference type="EMBL" id="JAGGLG010000002">
    <property type="protein sequence ID" value="MBP2017082.1"/>
    <property type="molecule type" value="Genomic_DNA"/>
</dbReference>
<dbReference type="CDD" id="cd10030">
    <property type="entry name" value="UDG-F4_TTUDGA_SPO1dp_like"/>
    <property type="match status" value="1"/>
</dbReference>
<evidence type="ECO:0000256" key="2">
    <source>
        <dbReference type="ARBA" id="ARBA00006521"/>
    </source>
</evidence>
<dbReference type="InterPro" id="IPR036895">
    <property type="entry name" value="Uracil-DNA_glycosylase-like_sf"/>
</dbReference>
<keyword evidence="9" id="KW-0408">Iron</keyword>
<reference evidence="13 14" key="1">
    <citation type="submission" date="2021-03" db="EMBL/GenBank/DDBJ databases">
        <title>Genomic Encyclopedia of Type Strains, Phase IV (KMG-IV): sequencing the most valuable type-strain genomes for metagenomic binning, comparative biology and taxonomic classification.</title>
        <authorList>
            <person name="Goeker M."/>
        </authorList>
    </citation>
    <scope>NUCLEOTIDE SEQUENCE [LARGE SCALE GENOMIC DNA]</scope>
    <source>
        <strain evidence="13 14">DSM 27138</strain>
    </source>
</reference>
<evidence type="ECO:0000256" key="9">
    <source>
        <dbReference type="ARBA" id="ARBA00023004"/>
    </source>
</evidence>
<keyword evidence="6" id="KW-0479">Metal-binding</keyword>
<organism evidence="13 14">
    <name type="scientific">Symbiobacterium terraclitae</name>
    <dbReference type="NCBI Taxonomy" id="557451"/>
    <lineage>
        <taxon>Bacteria</taxon>
        <taxon>Bacillati</taxon>
        <taxon>Bacillota</taxon>
        <taxon>Clostridia</taxon>
        <taxon>Eubacteriales</taxon>
        <taxon>Symbiobacteriaceae</taxon>
        <taxon>Symbiobacterium</taxon>
    </lineage>
</organism>
<protein>
    <recommendedName>
        <fullName evidence="4">Type-4 uracil-DNA glycosylase</fullName>
        <ecNumber evidence="3">3.2.2.27</ecNumber>
    </recommendedName>
</protein>
<keyword evidence="10" id="KW-0411">Iron-sulfur</keyword>
<evidence type="ECO:0000256" key="6">
    <source>
        <dbReference type="ARBA" id="ARBA00022723"/>
    </source>
</evidence>
<dbReference type="Pfam" id="PF03167">
    <property type="entry name" value="UDG"/>
    <property type="match status" value="1"/>
</dbReference>
<keyword evidence="13" id="KW-0548">Nucleotidyltransferase</keyword>
<comment type="catalytic activity">
    <reaction evidence="1">
        <text>Hydrolyzes single-stranded DNA or mismatched double-stranded DNA and polynucleotides, releasing free uracil.</text>
        <dbReference type="EC" id="3.2.2.27"/>
    </reaction>
</comment>
<dbReference type="NCBIfam" id="TIGR00758">
    <property type="entry name" value="UDG_fam4"/>
    <property type="match status" value="1"/>
</dbReference>
<gene>
    <name evidence="13" type="ORF">J2Z79_000456</name>
</gene>
<dbReference type="InterPro" id="IPR005273">
    <property type="entry name" value="Ura-DNA_glyco_family4"/>
</dbReference>
<dbReference type="InterPro" id="IPR051536">
    <property type="entry name" value="UDG_Type-4/5"/>
</dbReference>